<evidence type="ECO:0000256" key="5">
    <source>
        <dbReference type="ARBA" id="ARBA00022846"/>
    </source>
</evidence>
<keyword evidence="5" id="KW-0282">Flagellum</keyword>
<comment type="subunit">
    <text evidence="3">Component of the nexin-dynein regulatory complex (N-DRC).</text>
</comment>
<dbReference type="PANTHER" id="PTHR28656">
    <property type="entry name" value="COILED-COIL DOMAIN-CONTAINING PROTEIN 153"/>
    <property type="match status" value="1"/>
</dbReference>
<dbReference type="Proteomes" id="UP001164746">
    <property type="component" value="Chromosome 5"/>
</dbReference>
<dbReference type="PANTHER" id="PTHR28656:SF1">
    <property type="entry name" value="COILED-COIL DOMAIN-CONTAINING PROTEIN 153"/>
    <property type="match status" value="1"/>
</dbReference>
<keyword evidence="7" id="KW-0969">Cilium</keyword>
<organism evidence="13 14">
    <name type="scientific">Mya arenaria</name>
    <name type="common">Soft-shell clam</name>
    <dbReference type="NCBI Taxonomy" id="6604"/>
    <lineage>
        <taxon>Eukaryota</taxon>
        <taxon>Metazoa</taxon>
        <taxon>Spiralia</taxon>
        <taxon>Lophotrochozoa</taxon>
        <taxon>Mollusca</taxon>
        <taxon>Bivalvia</taxon>
        <taxon>Autobranchia</taxon>
        <taxon>Heteroconchia</taxon>
        <taxon>Euheterodonta</taxon>
        <taxon>Imparidentia</taxon>
        <taxon>Neoheterodontei</taxon>
        <taxon>Myida</taxon>
        <taxon>Myoidea</taxon>
        <taxon>Myidae</taxon>
        <taxon>Mya</taxon>
    </lineage>
</organism>
<feature type="compositionally biased region" description="Basic residues" evidence="12">
    <location>
        <begin position="1"/>
        <end position="16"/>
    </location>
</feature>
<dbReference type="EMBL" id="CP111016">
    <property type="protein sequence ID" value="WAR05518.1"/>
    <property type="molecule type" value="Genomic_DNA"/>
</dbReference>
<evidence type="ECO:0000256" key="6">
    <source>
        <dbReference type="ARBA" id="ARBA00023054"/>
    </source>
</evidence>
<evidence type="ECO:0000256" key="11">
    <source>
        <dbReference type="ARBA" id="ARBA00044800"/>
    </source>
</evidence>
<feature type="compositionally biased region" description="Basic and acidic residues" evidence="12">
    <location>
        <begin position="17"/>
        <end position="27"/>
    </location>
</feature>
<comment type="similarity">
    <text evidence="10">Belongs to the DRC12 family.</text>
</comment>
<dbReference type="InterPro" id="IPR033585">
    <property type="entry name" value="DRC12-like"/>
</dbReference>
<feature type="region of interest" description="Disordered" evidence="12">
    <location>
        <begin position="1"/>
        <end position="27"/>
    </location>
</feature>
<keyword evidence="14" id="KW-1185">Reference proteome</keyword>
<accession>A0ABY7E6A7</accession>
<evidence type="ECO:0000256" key="12">
    <source>
        <dbReference type="SAM" id="MobiDB-lite"/>
    </source>
</evidence>
<evidence type="ECO:0000256" key="1">
    <source>
        <dbReference type="ARBA" id="ARBA00003029"/>
    </source>
</evidence>
<feature type="region of interest" description="Disordered" evidence="12">
    <location>
        <begin position="48"/>
        <end position="84"/>
    </location>
</feature>
<evidence type="ECO:0000256" key="7">
    <source>
        <dbReference type="ARBA" id="ARBA00023069"/>
    </source>
</evidence>
<keyword evidence="9" id="KW-0966">Cell projection</keyword>
<evidence type="ECO:0000313" key="13">
    <source>
        <dbReference type="EMBL" id="WAR05518.1"/>
    </source>
</evidence>
<evidence type="ECO:0000256" key="3">
    <source>
        <dbReference type="ARBA" id="ARBA00011248"/>
    </source>
</evidence>
<evidence type="ECO:0000256" key="10">
    <source>
        <dbReference type="ARBA" id="ARBA00044754"/>
    </source>
</evidence>
<protein>
    <recommendedName>
        <fullName evidence="11">Dynein regulatory complex protein 12</fullName>
    </recommendedName>
</protein>
<gene>
    <name evidence="13" type="ORF">MAR_020887</name>
</gene>
<proteinExistence type="inferred from homology"/>
<comment type="function">
    <text evidence="1">Component of the nexin-dynein regulatory complex (N-DRC), a key regulator of ciliary/flagellar motility which maintains the alignment and integrity of the distal axoneme and regulates microtubule sliding in motile axonemes.</text>
</comment>
<name>A0ABY7E6A7_MYAAR</name>
<evidence type="ECO:0000256" key="4">
    <source>
        <dbReference type="ARBA" id="ARBA00022490"/>
    </source>
</evidence>
<reference evidence="13" key="1">
    <citation type="submission" date="2022-11" db="EMBL/GenBank/DDBJ databases">
        <title>Centuries of genome instability and evolution in soft-shell clam transmissible cancer (bioRxiv).</title>
        <authorList>
            <person name="Hart S.F.M."/>
            <person name="Yonemitsu M.A."/>
            <person name="Giersch R.M."/>
            <person name="Beal B.F."/>
            <person name="Arriagada G."/>
            <person name="Davis B.W."/>
            <person name="Ostrander E.A."/>
            <person name="Goff S.P."/>
            <person name="Metzger M.J."/>
        </authorList>
    </citation>
    <scope>NUCLEOTIDE SEQUENCE</scope>
    <source>
        <strain evidence="13">MELC-2E11</strain>
        <tissue evidence="13">Siphon/mantle</tissue>
    </source>
</reference>
<keyword evidence="8" id="KW-0206">Cytoskeleton</keyword>
<keyword evidence="4" id="KW-0963">Cytoplasm</keyword>
<evidence type="ECO:0000256" key="9">
    <source>
        <dbReference type="ARBA" id="ARBA00023273"/>
    </source>
</evidence>
<evidence type="ECO:0000256" key="2">
    <source>
        <dbReference type="ARBA" id="ARBA00004611"/>
    </source>
</evidence>
<comment type="subcellular location">
    <subcellularLocation>
        <location evidence="2">Cytoplasm</location>
        <location evidence="2">Cytoskeleton</location>
        <location evidence="2">Flagellum axoneme</location>
    </subcellularLocation>
</comment>
<feature type="compositionally biased region" description="Basic and acidic residues" evidence="12">
    <location>
        <begin position="48"/>
        <end position="77"/>
    </location>
</feature>
<keyword evidence="6" id="KW-0175">Coiled coil</keyword>
<evidence type="ECO:0000313" key="14">
    <source>
        <dbReference type="Proteomes" id="UP001164746"/>
    </source>
</evidence>
<sequence>MPAKKKKGKKGKKGKKKKDDATLELEDKYQRTVNEIEALKDHLAIRKEFSRKAHGAEDEMRSKVRETEKNLEKHQTDQKAINAATTEADLKRVTEEKERMTKEKDEEIDGLNIKIDGMEKDYERILDETLDSLMAKIDAAKEKWEEKATLVQVNNKHVLMEFGLNPLEL</sequence>
<evidence type="ECO:0000256" key="8">
    <source>
        <dbReference type="ARBA" id="ARBA00023212"/>
    </source>
</evidence>